<evidence type="ECO:0000256" key="1">
    <source>
        <dbReference type="SAM" id="SignalP"/>
    </source>
</evidence>
<evidence type="ECO:0000313" key="2">
    <source>
        <dbReference type="EMBL" id="SEJ58948.1"/>
    </source>
</evidence>
<feature type="signal peptide" evidence="1">
    <location>
        <begin position="1"/>
        <end position="31"/>
    </location>
</feature>
<feature type="chain" id="PRO_5011708695" description="Secreted protein" evidence="1">
    <location>
        <begin position="32"/>
        <end position="67"/>
    </location>
</feature>
<proteinExistence type="predicted"/>
<evidence type="ECO:0000313" key="3">
    <source>
        <dbReference type="Proteomes" id="UP000199403"/>
    </source>
</evidence>
<dbReference type="Proteomes" id="UP000199403">
    <property type="component" value="Unassembled WGS sequence"/>
</dbReference>
<gene>
    <name evidence="2" type="ORF">SAMN05192553_105270</name>
</gene>
<name>A0A1H7A0E9_9BACT</name>
<sequence>MKNLLKKPVLLLGALGALIGLGFVSSQDSQANESNSAALCEWVDEPDEWYDGCVIQVIARPCGCESC</sequence>
<keyword evidence="3" id="KW-1185">Reference proteome</keyword>
<reference evidence="3" key="1">
    <citation type="submission" date="2016-10" db="EMBL/GenBank/DDBJ databases">
        <authorList>
            <person name="Varghese N."/>
            <person name="Submissions S."/>
        </authorList>
    </citation>
    <scope>NUCLEOTIDE SEQUENCE [LARGE SCALE GENOMIC DNA]</scope>
    <source>
        <strain evidence="3">IBRC-M 10761</strain>
    </source>
</reference>
<dbReference type="AlphaFoldDB" id="A0A1H7A0E9"/>
<dbReference type="STRING" id="1416801.SAMN05192553_105270"/>
<organism evidence="2 3">
    <name type="scientific">Cyclobacterium xiamenense</name>
    <dbReference type="NCBI Taxonomy" id="1297121"/>
    <lineage>
        <taxon>Bacteria</taxon>
        <taxon>Pseudomonadati</taxon>
        <taxon>Bacteroidota</taxon>
        <taxon>Cytophagia</taxon>
        <taxon>Cytophagales</taxon>
        <taxon>Cyclobacteriaceae</taxon>
        <taxon>Cyclobacterium</taxon>
    </lineage>
</organism>
<keyword evidence="1" id="KW-0732">Signal</keyword>
<protein>
    <recommendedName>
        <fullName evidence="4">Secreted protein</fullName>
    </recommendedName>
</protein>
<evidence type="ECO:0008006" key="4">
    <source>
        <dbReference type="Google" id="ProtNLM"/>
    </source>
</evidence>
<accession>A0A1H7A0E9</accession>
<dbReference type="EMBL" id="FNZH01000005">
    <property type="protein sequence ID" value="SEJ58948.1"/>
    <property type="molecule type" value="Genomic_DNA"/>
</dbReference>
<dbReference type="RefSeq" id="WP_143057665.1">
    <property type="nucleotide sequence ID" value="NZ_FNZH01000005.1"/>
</dbReference>